<name>A0ABQ4YXB0_9ASTR</name>
<organism evidence="1 2">
    <name type="scientific">Tanacetum coccineum</name>
    <dbReference type="NCBI Taxonomy" id="301880"/>
    <lineage>
        <taxon>Eukaryota</taxon>
        <taxon>Viridiplantae</taxon>
        <taxon>Streptophyta</taxon>
        <taxon>Embryophyta</taxon>
        <taxon>Tracheophyta</taxon>
        <taxon>Spermatophyta</taxon>
        <taxon>Magnoliopsida</taxon>
        <taxon>eudicotyledons</taxon>
        <taxon>Gunneridae</taxon>
        <taxon>Pentapetalae</taxon>
        <taxon>asterids</taxon>
        <taxon>campanulids</taxon>
        <taxon>Asterales</taxon>
        <taxon>Asteraceae</taxon>
        <taxon>Asteroideae</taxon>
        <taxon>Anthemideae</taxon>
        <taxon>Anthemidinae</taxon>
        <taxon>Tanacetum</taxon>
    </lineage>
</organism>
<gene>
    <name evidence="1" type="ORF">Tco_0748701</name>
</gene>
<keyword evidence="2" id="KW-1185">Reference proteome</keyword>
<proteinExistence type="predicted"/>
<evidence type="ECO:0000313" key="2">
    <source>
        <dbReference type="Proteomes" id="UP001151760"/>
    </source>
</evidence>
<protein>
    <submittedName>
        <fullName evidence="1">Uncharacterized protein</fullName>
    </submittedName>
</protein>
<reference evidence="1" key="1">
    <citation type="journal article" date="2022" name="Int. J. Mol. Sci.">
        <title>Draft Genome of Tanacetum Coccineum: Genomic Comparison of Closely Related Tanacetum-Family Plants.</title>
        <authorList>
            <person name="Yamashiro T."/>
            <person name="Shiraishi A."/>
            <person name="Nakayama K."/>
            <person name="Satake H."/>
        </authorList>
    </citation>
    <scope>NUCLEOTIDE SEQUENCE</scope>
</reference>
<dbReference type="EMBL" id="BQNB010010803">
    <property type="protein sequence ID" value="GJS82160.1"/>
    <property type="molecule type" value="Genomic_DNA"/>
</dbReference>
<reference evidence="1" key="2">
    <citation type="submission" date="2022-01" db="EMBL/GenBank/DDBJ databases">
        <authorList>
            <person name="Yamashiro T."/>
            <person name="Shiraishi A."/>
            <person name="Satake H."/>
            <person name="Nakayama K."/>
        </authorList>
    </citation>
    <scope>NUCLEOTIDE SEQUENCE</scope>
</reference>
<accession>A0ABQ4YXB0</accession>
<comment type="caution">
    <text evidence="1">The sequence shown here is derived from an EMBL/GenBank/DDBJ whole genome shotgun (WGS) entry which is preliminary data.</text>
</comment>
<evidence type="ECO:0000313" key="1">
    <source>
        <dbReference type="EMBL" id="GJS82160.1"/>
    </source>
</evidence>
<sequence>MLSQFEIIGGPGVVVSVCNSSKETNLDCAKGGCLGFYWGQLVLVCGLLGGGGLGEVCLFVRVTGGKEEGTKMSSGRLCGGWRGGRNYVWNGRSRCMGLWCCWGLGIGAGFKENREWVLDELGPGLEATVQRRVACVDARKEQAVGGSSTREVGRSNVENDGAGEKYERIGRDPAGPWCEGLEVRPVAKVAVNTFAVWVVARAIDAVGSGVEGLSVSSVFKRGECGSGRAERPGRRERALRAGVGVSGRLLGGAPDRGDVEEQRYVIEVVAGGRSAGCDEEEEREPTRTPQLFCGVERSEGEVRWRIRADRTCKRA</sequence>
<dbReference type="Proteomes" id="UP001151760">
    <property type="component" value="Unassembled WGS sequence"/>
</dbReference>